<dbReference type="OrthoDB" id="3358017at2759"/>
<keyword evidence="4 5" id="KW-0472">Membrane</keyword>
<dbReference type="OMA" id="LFAFEHP"/>
<feature type="transmembrane region" description="Helical" evidence="5">
    <location>
        <begin position="42"/>
        <end position="63"/>
    </location>
</feature>
<dbReference type="eggNOG" id="ENOG502QURG">
    <property type="taxonomic scope" value="Eukaryota"/>
</dbReference>
<sequence length="302" mass="33542">MVIHIKPYRYEPSLAAAIVFVVAFGLTTVLHTYQILRTKTSFFIAFAIGGWFEVIGYIGRIISVNEYPDNTRPPYAVYVLFPLIAPALYAASIYRVFGVILQVTNGEKYSIIKPSLLEAVFIFGDVASFVLVGVGGSMTVAAESEASINKGERIVTIGLIIQLLFFSFFIVMAGIFNIRMAKSPTETVQSRSDNPYQKHLYALYLAAFIILVRSVYKLIEYVQGRGGYLFSKEVFAYVFDAALMFFTMVIFHFVHPSELNALVKGGFVVSNVTMAKPHRDSDASIEDGDTDKLETKAVVLVV</sequence>
<evidence type="ECO:0000256" key="3">
    <source>
        <dbReference type="ARBA" id="ARBA00022989"/>
    </source>
</evidence>
<dbReference type="Proteomes" id="UP000015100">
    <property type="component" value="Unassembled WGS sequence"/>
</dbReference>
<evidence type="ECO:0008006" key="8">
    <source>
        <dbReference type="Google" id="ProtNLM"/>
    </source>
</evidence>
<dbReference type="AlphaFoldDB" id="S8BW78"/>
<evidence type="ECO:0000256" key="4">
    <source>
        <dbReference type="ARBA" id="ARBA00023136"/>
    </source>
</evidence>
<feature type="transmembrane region" description="Helical" evidence="5">
    <location>
        <begin position="115"/>
        <end position="134"/>
    </location>
</feature>
<accession>S8BW78</accession>
<keyword evidence="3 5" id="KW-1133">Transmembrane helix</keyword>
<reference evidence="6 7" key="1">
    <citation type="journal article" date="2013" name="PLoS Genet.">
        <title>Genomic mechanisms accounting for the adaptation to parasitism in nematode-trapping fungi.</title>
        <authorList>
            <person name="Meerupati T."/>
            <person name="Andersson K.M."/>
            <person name="Friman E."/>
            <person name="Kumar D."/>
            <person name="Tunlid A."/>
            <person name="Ahren D."/>
        </authorList>
    </citation>
    <scope>NUCLEOTIDE SEQUENCE [LARGE SCALE GENOMIC DNA]</scope>
    <source>
        <strain evidence="6 7">CBS 200.50</strain>
    </source>
</reference>
<dbReference type="InterPro" id="IPR007568">
    <property type="entry name" value="RTA1"/>
</dbReference>
<keyword evidence="2 5" id="KW-0812">Transmembrane</keyword>
<dbReference type="EMBL" id="AQGS01000067">
    <property type="protein sequence ID" value="EPS43753.1"/>
    <property type="molecule type" value="Genomic_DNA"/>
</dbReference>
<feature type="transmembrane region" description="Helical" evidence="5">
    <location>
        <begin position="154"/>
        <end position="178"/>
    </location>
</feature>
<keyword evidence="7" id="KW-1185">Reference proteome</keyword>
<dbReference type="PANTHER" id="PTHR31465:SF1">
    <property type="entry name" value="PROTEIN RTA1-RELATED"/>
    <property type="match status" value="1"/>
</dbReference>
<proteinExistence type="predicted"/>
<organism evidence="6 7">
    <name type="scientific">Dactylellina haptotyla (strain CBS 200.50)</name>
    <name type="common">Nematode-trapping fungus</name>
    <name type="synonym">Monacrosporium haptotylum</name>
    <dbReference type="NCBI Taxonomy" id="1284197"/>
    <lineage>
        <taxon>Eukaryota</taxon>
        <taxon>Fungi</taxon>
        <taxon>Dikarya</taxon>
        <taxon>Ascomycota</taxon>
        <taxon>Pezizomycotina</taxon>
        <taxon>Orbiliomycetes</taxon>
        <taxon>Orbiliales</taxon>
        <taxon>Orbiliaceae</taxon>
        <taxon>Dactylellina</taxon>
    </lineage>
</organism>
<dbReference type="STRING" id="1284197.S8BW78"/>
<evidence type="ECO:0000256" key="5">
    <source>
        <dbReference type="SAM" id="Phobius"/>
    </source>
</evidence>
<dbReference type="GO" id="GO:0016020">
    <property type="term" value="C:membrane"/>
    <property type="evidence" value="ECO:0007669"/>
    <property type="project" value="UniProtKB-SubCell"/>
</dbReference>
<feature type="transmembrane region" description="Helical" evidence="5">
    <location>
        <begin position="75"/>
        <end position="94"/>
    </location>
</feature>
<comment type="subcellular location">
    <subcellularLocation>
        <location evidence="1">Membrane</location>
        <topology evidence="1">Multi-pass membrane protein</topology>
    </subcellularLocation>
</comment>
<dbReference type="HOGENOM" id="CLU_033465_3_1_1"/>
<reference evidence="7" key="2">
    <citation type="submission" date="2013-04" db="EMBL/GenBank/DDBJ databases">
        <title>Genomic mechanisms accounting for the adaptation to parasitism in nematode-trapping fungi.</title>
        <authorList>
            <person name="Ahren D.G."/>
        </authorList>
    </citation>
    <scope>NUCLEOTIDE SEQUENCE [LARGE SCALE GENOMIC DNA]</scope>
    <source>
        <strain evidence="7">CBS 200.50</strain>
    </source>
</reference>
<evidence type="ECO:0000313" key="6">
    <source>
        <dbReference type="EMBL" id="EPS43753.1"/>
    </source>
</evidence>
<dbReference type="PANTHER" id="PTHR31465">
    <property type="entry name" value="PROTEIN RTA1-RELATED"/>
    <property type="match status" value="1"/>
</dbReference>
<dbReference type="Pfam" id="PF04479">
    <property type="entry name" value="RTA1"/>
    <property type="match status" value="1"/>
</dbReference>
<feature type="transmembrane region" description="Helical" evidence="5">
    <location>
        <begin position="234"/>
        <end position="254"/>
    </location>
</feature>
<evidence type="ECO:0000313" key="7">
    <source>
        <dbReference type="Proteomes" id="UP000015100"/>
    </source>
</evidence>
<evidence type="ECO:0000256" key="1">
    <source>
        <dbReference type="ARBA" id="ARBA00004141"/>
    </source>
</evidence>
<name>S8BW78_DACHA</name>
<protein>
    <recommendedName>
        <fullName evidence="8">RTA1 like protein</fullName>
    </recommendedName>
</protein>
<feature type="transmembrane region" description="Helical" evidence="5">
    <location>
        <begin position="199"/>
        <end position="219"/>
    </location>
</feature>
<evidence type="ECO:0000256" key="2">
    <source>
        <dbReference type="ARBA" id="ARBA00022692"/>
    </source>
</evidence>
<feature type="transmembrane region" description="Helical" evidence="5">
    <location>
        <begin position="12"/>
        <end position="30"/>
    </location>
</feature>
<gene>
    <name evidence="6" type="ORF">H072_2261</name>
</gene>
<comment type="caution">
    <text evidence="6">The sequence shown here is derived from an EMBL/GenBank/DDBJ whole genome shotgun (WGS) entry which is preliminary data.</text>
</comment>